<dbReference type="Proteomes" id="UP001596203">
    <property type="component" value="Unassembled WGS sequence"/>
</dbReference>
<dbReference type="PANTHER" id="PTHR31084">
    <property type="entry name" value="ALPHA-L-FUCOSIDASE 2"/>
    <property type="match status" value="1"/>
</dbReference>
<feature type="chain" id="PRO_5045653701" evidence="1">
    <location>
        <begin position="31"/>
        <end position="1048"/>
    </location>
</feature>
<dbReference type="RefSeq" id="WP_377418963.1">
    <property type="nucleotide sequence ID" value="NZ_JBHSPR010000007.1"/>
</dbReference>
<dbReference type="InterPro" id="IPR008928">
    <property type="entry name" value="6-hairpin_glycosidase_sf"/>
</dbReference>
<evidence type="ECO:0000256" key="1">
    <source>
        <dbReference type="SAM" id="SignalP"/>
    </source>
</evidence>
<accession>A0ABW1K4U4</accession>
<dbReference type="InterPro" id="IPR013780">
    <property type="entry name" value="Glyco_hydro_b"/>
</dbReference>
<evidence type="ECO:0000313" key="4">
    <source>
        <dbReference type="Proteomes" id="UP001596203"/>
    </source>
</evidence>
<proteinExistence type="predicted"/>
<dbReference type="Gene3D" id="2.80.10.50">
    <property type="match status" value="1"/>
</dbReference>
<dbReference type="Pfam" id="PF22124">
    <property type="entry name" value="Glyco_hydro_95_cat"/>
    <property type="match status" value="1"/>
</dbReference>
<evidence type="ECO:0000313" key="3">
    <source>
        <dbReference type="EMBL" id="MFC6016018.1"/>
    </source>
</evidence>
<feature type="signal peptide" evidence="1">
    <location>
        <begin position="1"/>
        <end position="30"/>
    </location>
</feature>
<feature type="domain" description="Glycosyl hydrolase family 95 catalytic" evidence="2">
    <location>
        <begin position="303"/>
        <end position="544"/>
    </location>
</feature>
<dbReference type="InterPro" id="IPR008999">
    <property type="entry name" value="Actin-crosslinking"/>
</dbReference>
<dbReference type="EMBL" id="JBHSPR010000007">
    <property type="protein sequence ID" value="MFC6016018.1"/>
    <property type="molecule type" value="Genomic_DNA"/>
</dbReference>
<reference evidence="4" key="1">
    <citation type="journal article" date="2019" name="Int. J. Syst. Evol. Microbiol.">
        <title>The Global Catalogue of Microorganisms (GCM) 10K type strain sequencing project: providing services to taxonomists for standard genome sequencing and annotation.</title>
        <authorList>
            <consortium name="The Broad Institute Genomics Platform"/>
            <consortium name="The Broad Institute Genome Sequencing Center for Infectious Disease"/>
            <person name="Wu L."/>
            <person name="Ma J."/>
        </authorList>
    </citation>
    <scope>NUCLEOTIDE SEQUENCE [LARGE SCALE GENOMIC DNA]</scope>
    <source>
        <strain evidence="4">ZS-35-S2</strain>
    </source>
</reference>
<keyword evidence="1" id="KW-0732">Signal</keyword>
<dbReference type="Gene3D" id="1.50.10.10">
    <property type="match status" value="1"/>
</dbReference>
<protein>
    <submittedName>
        <fullName evidence="3">Carbohydrate-binding protein</fullName>
    </submittedName>
</protein>
<dbReference type="Gene3D" id="2.70.98.50">
    <property type="entry name" value="putative glycoside hydrolase family protein from bacillus halodurans"/>
    <property type="match status" value="1"/>
</dbReference>
<evidence type="ECO:0000259" key="2">
    <source>
        <dbReference type="Pfam" id="PF22124"/>
    </source>
</evidence>
<dbReference type="InterPro" id="IPR012341">
    <property type="entry name" value="6hp_glycosidase-like_sf"/>
</dbReference>
<dbReference type="PANTHER" id="PTHR31084:SF0">
    <property type="entry name" value="ALPHA-L-FUCOSIDASE 2"/>
    <property type="match status" value="1"/>
</dbReference>
<comment type="caution">
    <text evidence="3">The sequence shown here is derived from an EMBL/GenBank/DDBJ whole genome shotgun (WGS) entry which is preliminary data.</text>
</comment>
<sequence>MKMDTPIRVMLAALLTGGLVATGPATPAAAAPTDAAFNSSTGALNVNYANYLSKHDIVYNRPNTNPIHGLTVGNGKTGAMVWNQNGLSMQVSGVDLAQQSTYAAGNVNLFSNPQMDTGYTTFQQRLSLYDGTLTTKYDNNRTVTVMGSPNSEVMGIHVEDTRPGVTSIGLDLSLWDLNSVQNIADVPNLTTWRTASTFADATGVGISRGQADPNNFGYTLAATVEGASYTSQVVNGTRVRLNITPTSSYTIWFTAASRINSPSQNSVQQAKNQLASVKSTGYASTLNNYRNWWHNFWAKSFVQYSNSAGDADYLENVYYLATYMIAAGGFGNYPLHFINGVFRATQDNSKWSNGYWYWNQRDVYNSFYASNHTDLMAGFNRLYSRNLGALKSYTTTRYGSDGLWVPETMGWDGNARGTINSDYVNDLYSTGTEAAYNMYLQYRYTNDETYLRNTAYPYMREAVKFYEDILSRDSAGRYFMANSNAHETYWDVKNAITDLAAVRLLFPLTIAVSQQLGLDSGLRANWQNIVNNLAPYQISNGAYLPHDPPSSPTRNGENVALELVWPYDLTGIGYPDYQTAVNTFNVRPHPYGNVWANDHVHAARLGLGEQAFQGMRTMLQKYQNYPNGMTNNTNGVFEYLGIHLAAMNESLMQSYNDKIRVFPAVPNDSSFVGKFTLLAKDGFLVSSEREAGEIKYVGLRSQYGKQARVVNPWGTQQVRVRRTSDNAILATSTAGEITFATAANTVYVLERTAKPLTNYTGTTLTGTANQGVKSLRNTASTLGLGSAGGGGGNELVNNTMLTYDANWHLTTARGYGDYNDDTHHSTTVNAAASYTFTGTGVEYLSERFSDMGNVDVYLDNVFQANVNLNASGARQAQQVVWSRTGLTNGSHTIRIVNKTTSVGMIDALRILTGGGSTPGGGSSLRAQANSQYVSAANATTPLVANQASTGGTTQFDVVDLGGGNVALRSRANGMFVCAENAGAAALVANRASAGAWETFALVRNSDNTVSLRAQVNSQYVAAENGGVDPLIANRPSIGPWEKFDLAAG</sequence>
<dbReference type="Gene3D" id="2.60.120.260">
    <property type="entry name" value="Galactose-binding domain-like"/>
    <property type="match status" value="1"/>
</dbReference>
<keyword evidence="4" id="KW-1185">Reference proteome</keyword>
<name>A0ABW1K4U4_9ACTN</name>
<dbReference type="CDD" id="cd00257">
    <property type="entry name" value="beta-trefoil_FSCN-like"/>
    <property type="match status" value="1"/>
</dbReference>
<dbReference type="InterPro" id="IPR054363">
    <property type="entry name" value="GH95_cat"/>
</dbReference>
<dbReference type="SUPFAM" id="SSF48208">
    <property type="entry name" value="Six-hairpin glycosidases"/>
    <property type="match status" value="1"/>
</dbReference>
<organism evidence="3 4">
    <name type="scientific">Plantactinospora solaniradicis</name>
    <dbReference type="NCBI Taxonomy" id="1723736"/>
    <lineage>
        <taxon>Bacteria</taxon>
        <taxon>Bacillati</taxon>
        <taxon>Actinomycetota</taxon>
        <taxon>Actinomycetes</taxon>
        <taxon>Micromonosporales</taxon>
        <taxon>Micromonosporaceae</taxon>
        <taxon>Plantactinospora</taxon>
    </lineage>
</organism>
<gene>
    <name evidence="3" type="ORF">ACFP2T_07405</name>
</gene>
<dbReference type="SUPFAM" id="SSF50405">
    <property type="entry name" value="Actin-crosslinking proteins"/>
    <property type="match status" value="1"/>
</dbReference>
<dbReference type="Gene3D" id="2.60.40.1180">
    <property type="entry name" value="Golgi alpha-mannosidase II"/>
    <property type="match status" value="1"/>
</dbReference>